<reference evidence="1 2" key="1">
    <citation type="submission" date="2019-03" db="EMBL/GenBank/DDBJ databases">
        <title>Draft Genome Sequence of Massilia arenosa sp. nov., a Novel Massilia Species Isolated from a Sandy-loam Maize Soil.</title>
        <authorList>
            <person name="Raths R."/>
            <person name="Peta V."/>
            <person name="Bucking H."/>
        </authorList>
    </citation>
    <scope>NUCLEOTIDE SEQUENCE [LARGE SCALE GENOMIC DNA]</scope>
    <source>
        <strain evidence="1 2">MC02</strain>
    </source>
</reference>
<dbReference type="EMBL" id="SPVF01000274">
    <property type="protein sequence ID" value="TFW10674.1"/>
    <property type="molecule type" value="Genomic_DNA"/>
</dbReference>
<dbReference type="Proteomes" id="UP000298438">
    <property type="component" value="Unassembled WGS sequence"/>
</dbReference>
<evidence type="ECO:0008006" key="3">
    <source>
        <dbReference type="Google" id="ProtNLM"/>
    </source>
</evidence>
<dbReference type="PANTHER" id="PTHR45632">
    <property type="entry name" value="LD33804P"/>
    <property type="match status" value="1"/>
</dbReference>
<dbReference type="InterPro" id="IPR015915">
    <property type="entry name" value="Kelch-typ_b-propeller"/>
</dbReference>
<keyword evidence="2" id="KW-1185">Reference proteome</keyword>
<dbReference type="OrthoDB" id="251941at2"/>
<dbReference type="Gene3D" id="2.120.10.80">
    <property type="entry name" value="Kelch-type beta propeller"/>
    <property type="match status" value="2"/>
</dbReference>
<dbReference type="SUPFAM" id="SSF117281">
    <property type="entry name" value="Kelch motif"/>
    <property type="match status" value="2"/>
</dbReference>
<accession>A0A4Y9RNS5</accession>
<sequence length="477" mass="48491">MTTLRRECIYHSLLQSLCRMTMNRRELLRALAALGLPGSLAACGGGGQDSAAPGVPGSAPVISAFTADKAAYFVGDAPVVTATFSGGTGRIDPGNIAIASGTPLTLPSLSSTTTFRLTVGSATRDLALPVAYRNSFRTIPMGFARASHVAVTGTDGRVLILGGEGQGGMPPLDVMAFAPATETFVRAGALTTGRFSHTATVLADGTVLVVGGSRTVSGTTIAELFDPRTGQARATAGQPAVQRSRHTATRLADGRVLIAGGLTPGGNVGSDTVELYDPATQQFTRLNLRLQATRYAHVAVPLTANLVLLYGGATVGGAAVRPEVVDVVAQSSDLLNPPFDTTPRLGASLVKRSTGDYTTLGGEDALDGRPLAATANIAVGGISIQPGAPLSTARTMHASAALSDGRVLVTGGNDTLAYHPLASTELYGPTSTTTVAGPNLAAARLLHTATALPTGKVLVVGGLDPDRVALSTAEIYS</sequence>
<dbReference type="SMART" id="SM00612">
    <property type="entry name" value="Kelch"/>
    <property type="match status" value="4"/>
</dbReference>
<evidence type="ECO:0000313" key="2">
    <source>
        <dbReference type="Proteomes" id="UP000298438"/>
    </source>
</evidence>
<dbReference type="InterPro" id="IPR037293">
    <property type="entry name" value="Gal_Oxidase_central_sf"/>
</dbReference>
<protein>
    <recommendedName>
        <fullName evidence="3">Kelch-like protein</fullName>
    </recommendedName>
</protein>
<organism evidence="1 2">
    <name type="scientific">Zemynaea arenosa</name>
    <dbReference type="NCBI Taxonomy" id="2561931"/>
    <lineage>
        <taxon>Bacteria</taxon>
        <taxon>Pseudomonadati</taxon>
        <taxon>Pseudomonadota</taxon>
        <taxon>Betaproteobacteria</taxon>
        <taxon>Burkholderiales</taxon>
        <taxon>Oxalobacteraceae</taxon>
        <taxon>Telluria group</taxon>
        <taxon>Zemynaea</taxon>
    </lineage>
</organism>
<name>A0A4Y9RNS5_9BURK</name>
<evidence type="ECO:0000313" key="1">
    <source>
        <dbReference type="EMBL" id="TFW10674.1"/>
    </source>
</evidence>
<proteinExistence type="predicted"/>
<dbReference type="InterPro" id="IPR006652">
    <property type="entry name" value="Kelch_1"/>
</dbReference>
<dbReference type="AlphaFoldDB" id="A0A4Y9RNS5"/>
<dbReference type="Gene3D" id="2.130.10.80">
    <property type="entry name" value="Galactose oxidase/kelch, beta-propeller"/>
    <property type="match status" value="1"/>
</dbReference>
<gene>
    <name evidence="1" type="ORF">E4L96_22915</name>
</gene>
<dbReference type="PANTHER" id="PTHR45632:SF17">
    <property type="entry name" value="KELCH-LIKE PROTEIN 31"/>
    <property type="match status" value="1"/>
</dbReference>
<comment type="caution">
    <text evidence="1">The sequence shown here is derived from an EMBL/GenBank/DDBJ whole genome shotgun (WGS) entry which is preliminary data.</text>
</comment>